<dbReference type="Gene3D" id="1.20.120.450">
    <property type="entry name" value="dinb family like domain"/>
    <property type="match status" value="1"/>
</dbReference>
<sequence length="162" mass="19357">MELVYKISYHRMQDHYLPKLVQAIRLVSEEDLWKKETSVNLIGGIVLHICEHLQRNTRRYKDPNIVFENGIEEYFPVKQIRSEALLKTVEEIFDEWGKAYIQVWEEKRHIDLQSLLHLVEHTSYHLGQVVDRTKCIEGQQFNFCQNGINEKNLRTRVETSNF</sequence>
<reference evidence="1 2" key="1">
    <citation type="submission" date="2017-03" db="EMBL/GenBank/DDBJ databases">
        <title>Complete genome sequence of Bacillus thuringiensis L-7601, a novel melanin producing strain.</title>
        <authorList>
            <person name="Cai J."/>
            <person name="Cao Z."/>
            <person name="Tan T."/>
        </authorList>
    </citation>
    <scope>NUCLEOTIDE SEQUENCE [LARGE SCALE GENOMIC DNA]</scope>
    <source>
        <strain evidence="1 2">L-7601</strain>
    </source>
</reference>
<dbReference type="EMBL" id="CP020002">
    <property type="protein sequence ID" value="AQY39449.1"/>
    <property type="molecule type" value="Genomic_DNA"/>
</dbReference>
<accession>A0A9W3TDP6</accession>
<evidence type="ECO:0000313" key="1">
    <source>
        <dbReference type="EMBL" id="AQY39449.1"/>
    </source>
</evidence>
<evidence type="ECO:0000313" key="2">
    <source>
        <dbReference type="Proteomes" id="UP000191057"/>
    </source>
</evidence>
<dbReference type="Proteomes" id="UP000191057">
    <property type="component" value="Chromosome"/>
</dbReference>
<protein>
    <submittedName>
        <fullName evidence="1">Uncharacterized protein</fullName>
    </submittedName>
</protein>
<organism evidence="1 2">
    <name type="scientific">Bacillus thuringiensis</name>
    <dbReference type="NCBI Taxonomy" id="1428"/>
    <lineage>
        <taxon>Bacteria</taxon>
        <taxon>Bacillati</taxon>
        <taxon>Bacillota</taxon>
        <taxon>Bacilli</taxon>
        <taxon>Bacillales</taxon>
        <taxon>Bacillaceae</taxon>
        <taxon>Bacillus</taxon>
        <taxon>Bacillus cereus group</taxon>
    </lineage>
</organism>
<gene>
    <name evidence="1" type="ORF">B4918_16470</name>
</gene>
<dbReference type="AlphaFoldDB" id="A0A9W3TDP6"/>
<dbReference type="RefSeq" id="WP_079245657.1">
    <property type="nucleotide sequence ID" value="NZ_JARSYF010000035.1"/>
</dbReference>
<dbReference type="SUPFAM" id="SSF109854">
    <property type="entry name" value="DinB/YfiT-like putative metalloenzymes"/>
    <property type="match status" value="1"/>
</dbReference>
<name>A0A9W3TDP6_BACTU</name>
<dbReference type="InterPro" id="IPR034660">
    <property type="entry name" value="DinB/YfiT-like"/>
</dbReference>
<proteinExistence type="predicted"/>